<accession>A0ACC0H655</accession>
<keyword evidence="2" id="KW-1185">Reference proteome</keyword>
<dbReference type="Proteomes" id="UP001060215">
    <property type="component" value="Chromosome 7"/>
</dbReference>
<reference evidence="1 2" key="1">
    <citation type="journal article" date="2022" name="Plant J.">
        <title>Chromosome-level genome of Camellia lanceoleosa provides a valuable resource for understanding genome evolution and self-incompatibility.</title>
        <authorList>
            <person name="Gong W."/>
            <person name="Xiao S."/>
            <person name="Wang L."/>
            <person name="Liao Z."/>
            <person name="Chang Y."/>
            <person name="Mo W."/>
            <person name="Hu G."/>
            <person name="Li W."/>
            <person name="Zhao G."/>
            <person name="Zhu H."/>
            <person name="Hu X."/>
            <person name="Ji K."/>
            <person name="Xiang X."/>
            <person name="Song Q."/>
            <person name="Yuan D."/>
            <person name="Jin S."/>
            <person name="Zhang L."/>
        </authorList>
    </citation>
    <scope>NUCLEOTIDE SEQUENCE [LARGE SCALE GENOMIC DNA]</scope>
    <source>
        <strain evidence="1">SQ_2022a</strain>
    </source>
</reference>
<dbReference type="EMBL" id="CM045764">
    <property type="protein sequence ID" value="KAI8008272.1"/>
    <property type="molecule type" value="Genomic_DNA"/>
</dbReference>
<protein>
    <submittedName>
        <fullName evidence="1">Transcription factor bHLH123</fullName>
    </submittedName>
</protein>
<gene>
    <name evidence="1" type="ORF">LOK49_LG07G03253</name>
</gene>
<organism evidence="1 2">
    <name type="scientific">Camellia lanceoleosa</name>
    <dbReference type="NCBI Taxonomy" id="1840588"/>
    <lineage>
        <taxon>Eukaryota</taxon>
        <taxon>Viridiplantae</taxon>
        <taxon>Streptophyta</taxon>
        <taxon>Embryophyta</taxon>
        <taxon>Tracheophyta</taxon>
        <taxon>Spermatophyta</taxon>
        <taxon>Magnoliopsida</taxon>
        <taxon>eudicotyledons</taxon>
        <taxon>Gunneridae</taxon>
        <taxon>Pentapetalae</taxon>
        <taxon>asterids</taxon>
        <taxon>Ericales</taxon>
        <taxon>Theaceae</taxon>
        <taxon>Camellia</taxon>
    </lineage>
</organism>
<evidence type="ECO:0000313" key="2">
    <source>
        <dbReference type="Proteomes" id="UP001060215"/>
    </source>
</evidence>
<comment type="caution">
    <text evidence="1">The sequence shown here is derived from an EMBL/GenBank/DDBJ whole genome shotgun (WGS) entry which is preliminary data.</text>
</comment>
<sequence>MADEFQIGSGNNWWESRNRFDSGSSSPSSSSALTSAGSFGWPTEIVDLKPSSSIDSVSVSAACGGGGGSTMVFQDTNKLQPPDDSSGSGVLADPTLQMMGLGLSSQPMDWNQTLLPGGKAESSFRSMLEEDLSSSTTNFQQETGMGPSQEQWRQKIYSGSSDDSTANEYKQINRGFSLDQPGFSSGEGVSSSFQMDQAGYGSPSTILQGLLGSDSQQQQQQSSFENRAVNYLYPPSYGMNSGELLPPWSKFPQFMRNSSPKQPPHGQLQLSNATPFWNTTAAAMSDARSSFFPSLQTQQFSPQTFEEKPKNTSEARDLSTVAKKNSSEASNKRTRSETPSPLPPFKVRKEKMGDRITALQQLVSPFGKTDTASVLSEAIEYIKFLHGQVHILSEPYMKSGASNQHQQNLDHKSKEQEGSKQDLRSRGLCLVPVSSTYPVTHETTVDFWNPTFGGTFR</sequence>
<name>A0ACC0H655_9ERIC</name>
<proteinExistence type="predicted"/>
<evidence type="ECO:0000313" key="1">
    <source>
        <dbReference type="EMBL" id="KAI8008272.1"/>
    </source>
</evidence>